<dbReference type="RefSeq" id="WP_073188517.1">
    <property type="nucleotide sequence ID" value="NZ_FQZG01000043.1"/>
</dbReference>
<dbReference type="OrthoDB" id="9767239at2"/>
<reference evidence="5 6" key="1">
    <citation type="submission" date="2016-11" db="EMBL/GenBank/DDBJ databases">
        <authorList>
            <person name="Jaros S."/>
            <person name="Januszkiewicz K."/>
            <person name="Wedrychowicz H."/>
        </authorList>
    </citation>
    <scope>NUCLEOTIDE SEQUENCE [LARGE SCALE GENOMIC DNA]</scope>
    <source>
        <strain evidence="5 6">DSM 12906</strain>
    </source>
</reference>
<accession>A0A1M6IS23</accession>
<evidence type="ECO:0000259" key="3">
    <source>
        <dbReference type="Pfam" id="PF00326"/>
    </source>
</evidence>
<dbReference type="GO" id="GO:0008236">
    <property type="term" value="F:serine-type peptidase activity"/>
    <property type="evidence" value="ECO:0007669"/>
    <property type="project" value="InterPro"/>
</dbReference>
<feature type="domain" description="Esterase Ig-like N-terminal" evidence="4">
    <location>
        <begin position="44"/>
        <end position="161"/>
    </location>
</feature>
<dbReference type="Gene3D" id="2.60.40.2180">
    <property type="match status" value="1"/>
</dbReference>
<dbReference type="Proteomes" id="UP000184512">
    <property type="component" value="Unassembled WGS sequence"/>
</dbReference>
<dbReference type="EMBL" id="FQZG01000043">
    <property type="protein sequence ID" value="SHJ37266.1"/>
    <property type="molecule type" value="Genomic_DNA"/>
</dbReference>
<dbReference type="STRING" id="1123357.SAMN02745244_02363"/>
<dbReference type="GO" id="GO:0006508">
    <property type="term" value="P:proteolysis"/>
    <property type="evidence" value="ECO:0007669"/>
    <property type="project" value="InterPro"/>
</dbReference>
<dbReference type="InterPro" id="IPR041172">
    <property type="entry name" value="EstA_Ig-like_N"/>
</dbReference>
<evidence type="ECO:0000313" key="6">
    <source>
        <dbReference type="Proteomes" id="UP000184512"/>
    </source>
</evidence>
<dbReference type="InterPro" id="IPR050955">
    <property type="entry name" value="Plant_Biomass_Hydrol_Est"/>
</dbReference>
<evidence type="ECO:0000313" key="5">
    <source>
        <dbReference type="EMBL" id="SHJ37266.1"/>
    </source>
</evidence>
<organism evidence="5 6">
    <name type="scientific">Tessaracoccus bendigoensis DSM 12906</name>
    <dbReference type="NCBI Taxonomy" id="1123357"/>
    <lineage>
        <taxon>Bacteria</taxon>
        <taxon>Bacillati</taxon>
        <taxon>Actinomycetota</taxon>
        <taxon>Actinomycetes</taxon>
        <taxon>Propionibacteriales</taxon>
        <taxon>Propionibacteriaceae</taxon>
        <taxon>Tessaracoccus</taxon>
    </lineage>
</organism>
<gene>
    <name evidence="5" type="ORF">SAMN02745244_02363</name>
</gene>
<evidence type="ECO:0000256" key="2">
    <source>
        <dbReference type="SAM" id="SignalP"/>
    </source>
</evidence>
<dbReference type="PROSITE" id="PS00430">
    <property type="entry name" value="TONB_DEPENDENT_REC_1"/>
    <property type="match status" value="1"/>
</dbReference>
<dbReference type="PANTHER" id="PTHR43037:SF1">
    <property type="entry name" value="BLL1128 PROTEIN"/>
    <property type="match status" value="1"/>
</dbReference>
<dbReference type="InterPro" id="IPR029058">
    <property type="entry name" value="AB_hydrolase_fold"/>
</dbReference>
<dbReference type="Pfam" id="PF18435">
    <property type="entry name" value="EstA_Ig_like"/>
    <property type="match status" value="1"/>
</dbReference>
<evidence type="ECO:0000256" key="1">
    <source>
        <dbReference type="ARBA" id="ARBA00022729"/>
    </source>
</evidence>
<feature type="chain" id="PRO_5013178139" evidence="2">
    <location>
        <begin position="28"/>
        <end position="418"/>
    </location>
</feature>
<dbReference type="SUPFAM" id="SSF53474">
    <property type="entry name" value="alpha/beta-Hydrolases"/>
    <property type="match status" value="1"/>
</dbReference>
<feature type="signal peptide" evidence="2">
    <location>
        <begin position="1"/>
        <end position="27"/>
    </location>
</feature>
<proteinExistence type="predicted"/>
<dbReference type="PANTHER" id="PTHR43037">
    <property type="entry name" value="UNNAMED PRODUCT-RELATED"/>
    <property type="match status" value="1"/>
</dbReference>
<protein>
    <submittedName>
        <fullName evidence="5">Predicted peptidase</fullName>
    </submittedName>
</protein>
<keyword evidence="1 2" id="KW-0732">Signal</keyword>
<sequence>MKKLRNLIAVAATTVAMLMLAIPQAEAHPRPPTGPSTATFTLNAEVLDSGQQVVALTIDPGKAAIRASSLDADTFSVTATGTQSYSAAANPVIGTFADVDRPVTSVKVDRRGRIVIGLEHGFNVPGASTFAWGVGANRNLMLDLTYTVTQNKPVKLRDGSSLTFKTLKQGKLVDPEVDVFRDGKAAGLYYRLYDPQARGKRPLVIWLHGGGEGGWAEAQNNDLSLVANRGAVGFVTKEAQRVFAGAYVLAPQATDFWMNDAAMGYSAKLKKLIDEVVKRNSIDRSRIYVVGASNGGYMTARLVVDNPGFFAAQVPIAPGVVSGGQSLLSDAELGAIKTPTWVVQAKNDATLPFAVNGEHMANTIPKALLTAYDDVTWDGVTYNGHWSWIYVARNDPSTAKGLHIWQWMAKQSLGKAHK</sequence>
<dbReference type="Gene3D" id="3.40.50.1820">
    <property type="entry name" value="alpha/beta hydrolase"/>
    <property type="match status" value="1"/>
</dbReference>
<evidence type="ECO:0000259" key="4">
    <source>
        <dbReference type="Pfam" id="PF18435"/>
    </source>
</evidence>
<feature type="domain" description="Peptidase S9 prolyl oligopeptidase catalytic" evidence="3">
    <location>
        <begin position="271"/>
        <end position="321"/>
    </location>
</feature>
<dbReference type="AlphaFoldDB" id="A0A1M6IS23"/>
<dbReference type="InterPro" id="IPR010916">
    <property type="entry name" value="TonB_box_CS"/>
</dbReference>
<name>A0A1M6IS23_9ACTN</name>
<dbReference type="InterPro" id="IPR001375">
    <property type="entry name" value="Peptidase_S9_cat"/>
</dbReference>
<dbReference type="Pfam" id="PF00326">
    <property type="entry name" value="Peptidase_S9"/>
    <property type="match status" value="1"/>
</dbReference>
<keyword evidence="6" id="KW-1185">Reference proteome</keyword>